<dbReference type="STRING" id="1423754.FC39_GL000458"/>
<proteinExistence type="predicted"/>
<organism evidence="1 2">
    <name type="scientific">Lactobacillus hamsteri DSM 5661 = JCM 6256</name>
    <dbReference type="NCBI Taxonomy" id="1423754"/>
    <lineage>
        <taxon>Bacteria</taxon>
        <taxon>Bacillati</taxon>
        <taxon>Bacillota</taxon>
        <taxon>Bacilli</taxon>
        <taxon>Lactobacillales</taxon>
        <taxon>Lactobacillaceae</taxon>
        <taxon>Lactobacillus</taxon>
    </lineage>
</organism>
<accession>A0A0R1Y3W4</accession>
<comment type="caution">
    <text evidence="1">The sequence shown here is derived from an EMBL/GenBank/DDBJ whole genome shotgun (WGS) entry which is preliminary data.</text>
</comment>
<dbReference type="PATRIC" id="fig|1423754.3.peg.471"/>
<dbReference type="Proteomes" id="UP000051223">
    <property type="component" value="Unassembled WGS sequence"/>
</dbReference>
<name>A0A0R1Y3W4_9LACO</name>
<dbReference type="eggNOG" id="ENOG50348VN">
    <property type="taxonomic scope" value="Bacteria"/>
</dbReference>
<gene>
    <name evidence="1" type="ORF">FC39_GL000458</name>
</gene>
<evidence type="ECO:0008006" key="3">
    <source>
        <dbReference type="Google" id="ProtNLM"/>
    </source>
</evidence>
<dbReference type="EMBL" id="AZGI01000092">
    <property type="protein sequence ID" value="KRM37006.1"/>
    <property type="molecule type" value="Genomic_DNA"/>
</dbReference>
<sequence>MHKRYDDLLKELTELVAMPDGDDEDHYTKVLKYVLSKAIQDVANYTNIPVDELPEELDYTIVSLTIQVIDTHGWLTPDNDQTGNVQSLSEGDTSVTFKSVTSIYSELQSVNFITDNYTNILNNFRRLPE</sequence>
<reference evidence="1 2" key="1">
    <citation type="journal article" date="2015" name="Genome Announc.">
        <title>Expanding the biotechnology potential of lactobacilli through comparative genomics of 213 strains and associated genera.</title>
        <authorList>
            <person name="Sun Z."/>
            <person name="Harris H.M."/>
            <person name="McCann A."/>
            <person name="Guo C."/>
            <person name="Argimon S."/>
            <person name="Zhang W."/>
            <person name="Yang X."/>
            <person name="Jeffery I.B."/>
            <person name="Cooney J.C."/>
            <person name="Kagawa T.F."/>
            <person name="Liu W."/>
            <person name="Song Y."/>
            <person name="Salvetti E."/>
            <person name="Wrobel A."/>
            <person name="Rasinkangas P."/>
            <person name="Parkhill J."/>
            <person name="Rea M.C."/>
            <person name="O'Sullivan O."/>
            <person name="Ritari J."/>
            <person name="Douillard F.P."/>
            <person name="Paul Ross R."/>
            <person name="Yang R."/>
            <person name="Briner A.E."/>
            <person name="Felis G.E."/>
            <person name="de Vos W.M."/>
            <person name="Barrangou R."/>
            <person name="Klaenhammer T.R."/>
            <person name="Caufield P.W."/>
            <person name="Cui Y."/>
            <person name="Zhang H."/>
            <person name="O'Toole P.W."/>
        </authorList>
    </citation>
    <scope>NUCLEOTIDE SEQUENCE [LARGE SCALE GENOMIC DNA]</scope>
    <source>
        <strain evidence="1 2">DSM 5661</strain>
    </source>
</reference>
<evidence type="ECO:0000313" key="2">
    <source>
        <dbReference type="Proteomes" id="UP000051223"/>
    </source>
</evidence>
<evidence type="ECO:0000313" key="1">
    <source>
        <dbReference type="EMBL" id="KRM37006.1"/>
    </source>
</evidence>
<protein>
    <recommendedName>
        <fullName evidence="3">Phage protein</fullName>
    </recommendedName>
</protein>
<dbReference type="AlphaFoldDB" id="A0A0R1Y3W4"/>
<keyword evidence="2" id="KW-1185">Reference proteome</keyword>